<evidence type="ECO:0000313" key="2">
    <source>
        <dbReference type="EMBL" id="KAK2613647.1"/>
    </source>
</evidence>
<feature type="compositionally biased region" description="Basic and acidic residues" evidence="1">
    <location>
        <begin position="32"/>
        <end position="41"/>
    </location>
</feature>
<feature type="compositionally biased region" description="Basic and acidic residues" evidence="1">
    <location>
        <begin position="198"/>
        <end position="209"/>
    </location>
</feature>
<dbReference type="Proteomes" id="UP001265746">
    <property type="component" value="Unassembled WGS sequence"/>
</dbReference>
<accession>A0AAD9SPT2</accession>
<comment type="caution">
    <text evidence="2">The sequence shown here is derived from an EMBL/GenBank/DDBJ whole genome shotgun (WGS) entry which is preliminary data.</text>
</comment>
<feature type="region of interest" description="Disordered" evidence="1">
    <location>
        <begin position="170"/>
        <end position="209"/>
    </location>
</feature>
<feature type="region of interest" description="Disordered" evidence="1">
    <location>
        <begin position="54"/>
        <end position="133"/>
    </location>
</feature>
<proteinExistence type="predicted"/>
<dbReference type="AlphaFoldDB" id="A0AAD9SPT2"/>
<protein>
    <submittedName>
        <fullName evidence="2">Uncharacterized protein</fullName>
    </submittedName>
</protein>
<name>A0AAD9SPT2_PHOAM</name>
<reference evidence="2" key="1">
    <citation type="submission" date="2023-06" db="EMBL/GenBank/DDBJ databases">
        <authorList>
            <person name="Noh H."/>
        </authorList>
    </citation>
    <scope>NUCLEOTIDE SEQUENCE</scope>
    <source>
        <strain evidence="2">DUCC20226</strain>
    </source>
</reference>
<feature type="region of interest" description="Disordered" evidence="1">
    <location>
        <begin position="230"/>
        <end position="285"/>
    </location>
</feature>
<evidence type="ECO:0000313" key="3">
    <source>
        <dbReference type="Proteomes" id="UP001265746"/>
    </source>
</evidence>
<sequence length="476" mass="52514">MSRHSPSTSTAAFWSGAARDSARDSRNIGGHEPPRPAKDGFEWVWFPDGYWAERPTARRDSSKRPGTISMGSSGKIFKWTSRMNERSPAQFQEREQRDLSPKTVQSTPPLSLPQLNVPKKNAESFSTPRALPHSPWLSEAAQVEALQRPADQQINFAGMITLNKQSPLARSKSSGAMSNASAFQARRKATKSRLPWKPFERSKIDEPAEVHQDLAKDPNVDAALSYFTQKPIDPSQPLTPLEEKEDDDHNSGPLKSLRRWLRKAPQNRQNMQSSTRTSRTSASSSNNHMWMEQNIPHSLAGGTAGCTKHHGKYIVPASDLSEEQALGATMSYPAGIICTESRQEAMSVAPPAIKQSAGGKPRSFFIDAKHPSSMNDSTPSSASSARTKAFSYPKGVEAERREWWDEPNALVRRDPVKGISFFEFDLPEHLPSSPTCPANPRHKLRGKGVCVVHGRSKQASVDDAAAVAEEEVTESL</sequence>
<evidence type="ECO:0000256" key="1">
    <source>
        <dbReference type="SAM" id="MobiDB-lite"/>
    </source>
</evidence>
<organism evidence="2 3">
    <name type="scientific">Phomopsis amygdali</name>
    <name type="common">Fusicoccum amygdali</name>
    <dbReference type="NCBI Taxonomy" id="1214568"/>
    <lineage>
        <taxon>Eukaryota</taxon>
        <taxon>Fungi</taxon>
        <taxon>Dikarya</taxon>
        <taxon>Ascomycota</taxon>
        <taxon>Pezizomycotina</taxon>
        <taxon>Sordariomycetes</taxon>
        <taxon>Sordariomycetidae</taxon>
        <taxon>Diaporthales</taxon>
        <taxon>Diaporthaceae</taxon>
        <taxon>Diaporthe</taxon>
    </lineage>
</organism>
<dbReference type="EMBL" id="JAUJFL010000001">
    <property type="protein sequence ID" value="KAK2613647.1"/>
    <property type="molecule type" value="Genomic_DNA"/>
</dbReference>
<feature type="compositionally biased region" description="Low complexity" evidence="1">
    <location>
        <begin position="273"/>
        <end position="285"/>
    </location>
</feature>
<feature type="region of interest" description="Disordered" evidence="1">
    <location>
        <begin position="1"/>
        <end position="42"/>
    </location>
</feature>
<keyword evidence="3" id="KW-1185">Reference proteome</keyword>
<feature type="compositionally biased region" description="Polar residues" evidence="1">
    <location>
        <begin position="170"/>
        <end position="182"/>
    </location>
</feature>
<gene>
    <name evidence="2" type="ORF">N8I77_000546</name>
</gene>
<feature type="compositionally biased region" description="Polar residues" evidence="1">
    <location>
        <begin position="1"/>
        <end position="12"/>
    </location>
</feature>